<accession>A0A6G1CXV9</accession>
<gene>
    <name evidence="1" type="ORF">E2562_039204</name>
</gene>
<keyword evidence="2" id="KW-1185">Reference proteome</keyword>
<evidence type="ECO:0000313" key="2">
    <source>
        <dbReference type="Proteomes" id="UP000479710"/>
    </source>
</evidence>
<dbReference type="EMBL" id="SPHZ02000008">
    <property type="protein sequence ID" value="KAF0904960.1"/>
    <property type="molecule type" value="Genomic_DNA"/>
</dbReference>
<dbReference type="AlphaFoldDB" id="A0A6G1CXV9"/>
<dbReference type="Proteomes" id="UP000479710">
    <property type="component" value="Unassembled WGS sequence"/>
</dbReference>
<proteinExistence type="predicted"/>
<comment type="caution">
    <text evidence="1">The sequence shown here is derived from an EMBL/GenBank/DDBJ whole genome shotgun (WGS) entry which is preliminary data.</text>
</comment>
<reference evidence="1 2" key="1">
    <citation type="submission" date="2019-11" db="EMBL/GenBank/DDBJ databases">
        <title>Whole genome sequence of Oryza granulata.</title>
        <authorList>
            <person name="Li W."/>
        </authorList>
    </citation>
    <scope>NUCLEOTIDE SEQUENCE [LARGE SCALE GENOMIC DNA]</scope>
    <source>
        <strain evidence="2">cv. Menghai</strain>
        <tissue evidence="1">Leaf</tissue>
    </source>
</reference>
<sequence>MMWGGCRGARGWWKWVGATDRTAERSGRRCLADIDATRRRAARHIFLSRAGHFLEHMLCVPREWEEEDNRLSASALARAWVAAAAKRARQEGVGGNHLR</sequence>
<evidence type="ECO:0000313" key="1">
    <source>
        <dbReference type="EMBL" id="KAF0904960.1"/>
    </source>
</evidence>
<organism evidence="1 2">
    <name type="scientific">Oryza meyeriana var. granulata</name>
    <dbReference type="NCBI Taxonomy" id="110450"/>
    <lineage>
        <taxon>Eukaryota</taxon>
        <taxon>Viridiplantae</taxon>
        <taxon>Streptophyta</taxon>
        <taxon>Embryophyta</taxon>
        <taxon>Tracheophyta</taxon>
        <taxon>Spermatophyta</taxon>
        <taxon>Magnoliopsida</taxon>
        <taxon>Liliopsida</taxon>
        <taxon>Poales</taxon>
        <taxon>Poaceae</taxon>
        <taxon>BOP clade</taxon>
        <taxon>Oryzoideae</taxon>
        <taxon>Oryzeae</taxon>
        <taxon>Oryzinae</taxon>
        <taxon>Oryza</taxon>
        <taxon>Oryza meyeriana</taxon>
    </lineage>
</organism>
<name>A0A6G1CXV9_9ORYZ</name>
<protein>
    <submittedName>
        <fullName evidence="1">Uncharacterized protein</fullName>
    </submittedName>
</protein>